<sequence>MPEIERRGPIFTQKQTIDSFQRESAQLRTALRVFTEDNIRLDHQIGDQAIYEDVVEGDISQLMECLSDGGDSNSSLSGMNVHEGESDGGFANGKHMDEDVSGLIQGSLKTVYRCVWEITERACQHCGEEYRNHIELYTTQTYEEAPEGLKMDESDATFPLDLLA</sequence>
<keyword evidence="2" id="KW-1185">Reference proteome</keyword>
<organism evidence="1 2">
    <name type="scientific">Marasmius crinis-equi</name>
    <dbReference type="NCBI Taxonomy" id="585013"/>
    <lineage>
        <taxon>Eukaryota</taxon>
        <taxon>Fungi</taxon>
        <taxon>Dikarya</taxon>
        <taxon>Basidiomycota</taxon>
        <taxon>Agaricomycotina</taxon>
        <taxon>Agaricomycetes</taxon>
        <taxon>Agaricomycetidae</taxon>
        <taxon>Agaricales</taxon>
        <taxon>Marasmiineae</taxon>
        <taxon>Marasmiaceae</taxon>
        <taxon>Marasmius</taxon>
    </lineage>
</organism>
<comment type="caution">
    <text evidence="1">The sequence shown here is derived from an EMBL/GenBank/DDBJ whole genome shotgun (WGS) entry which is preliminary data.</text>
</comment>
<reference evidence="1 2" key="1">
    <citation type="submission" date="2024-02" db="EMBL/GenBank/DDBJ databases">
        <title>A draft genome for the cacao thread blight pathogen Marasmius crinis-equi.</title>
        <authorList>
            <person name="Cohen S.P."/>
            <person name="Baruah I.K."/>
            <person name="Amoako-Attah I."/>
            <person name="Bukari Y."/>
            <person name="Meinhardt L.W."/>
            <person name="Bailey B.A."/>
        </authorList>
    </citation>
    <scope>NUCLEOTIDE SEQUENCE [LARGE SCALE GENOMIC DNA]</scope>
    <source>
        <strain evidence="1 2">GH-76</strain>
    </source>
</reference>
<accession>A0ABR3FQD0</accession>
<gene>
    <name evidence="1" type="ORF">V5O48_004405</name>
</gene>
<evidence type="ECO:0000313" key="2">
    <source>
        <dbReference type="Proteomes" id="UP001465976"/>
    </source>
</evidence>
<protein>
    <submittedName>
        <fullName evidence="1">Uncharacterized protein</fullName>
    </submittedName>
</protein>
<dbReference type="EMBL" id="JBAHYK010000148">
    <property type="protein sequence ID" value="KAL0577574.1"/>
    <property type="molecule type" value="Genomic_DNA"/>
</dbReference>
<proteinExistence type="predicted"/>
<dbReference type="Proteomes" id="UP001465976">
    <property type="component" value="Unassembled WGS sequence"/>
</dbReference>
<name>A0ABR3FQD0_9AGAR</name>
<evidence type="ECO:0000313" key="1">
    <source>
        <dbReference type="EMBL" id="KAL0577574.1"/>
    </source>
</evidence>